<dbReference type="Pfam" id="PF00294">
    <property type="entry name" value="PfkB"/>
    <property type="match status" value="1"/>
</dbReference>
<keyword evidence="5" id="KW-1185">Reference proteome</keyword>
<accession>A0A1S1PEX8</accession>
<evidence type="ECO:0000313" key="5">
    <source>
        <dbReference type="Proteomes" id="UP000179769"/>
    </source>
</evidence>
<dbReference type="PROSITE" id="PS00584">
    <property type="entry name" value="PFKB_KINASES_2"/>
    <property type="match status" value="1"/>
</dbReference>
<gene>
    <name evidence="4" type="ORF">BBK14_26590</name>
</gene>
<dbReference type="PANTHER" id="PTHR10584">
    <property type="entry name" value="SUGAR KINASE"/>
    <property type="match status" value="1"/>
</dbReference>
<evidence type="ECO:0000259" key="3">
    <source>
        <dbReference type="Pfam" id="PF00294"/>
    </source>
</evidence>
<keyword evidence="1" id="KW-0808">Transferase</keyword>
<evidence type="ECO:0000256" key="2">
    <source>
        <dbReference type="ARBA" id="ARBA00022777"/>
    </source>
</evidence>
<dbReference type="RefSeq" id="WP_071066362.1">
    <property type="nucleotide sequence ID" value="NZ_MAXA01000253.1"/>
</dbReference>
<dbReference type="InterPro" id="IPR011611">
    <property type="entry name" value="PfkB_dom"/>
</dbReference>
<sequence length="302" mass="30593">MAAVVVAGVVNVQQTIPVEGFPVHYSPVRYAHSPLRLGVAGVGGNVARGLAALGDEVRLATFLADDDAGCLARDTLAREGLAGPGVLRADATAQSAVLVDPDGRRQITTDLKGLPTARYPAPVFRGLLDGAQLASISTIGFARDLLPVATAADVPIAVDLQATTGLDDTYAADWVAHASIVFCSAENLTVAPADFAGQVLAGGRARIVVVGLGARGCLLAVAGRAPRTVVARAPFGVVDTTGAGDALFAGFLHTWLRSGDPDQAVVTAVLAAGWAVGFPGTGRYPTSAELDTLAADAPNDPG</sequence>
<dbReference type="AlphaFoldDB" id="A0A1S1PEX8"/>
<evidence type="ECO:0000256" key="1">
    <source>
        <dbReference type="ARBA" id="ARBA00022679"/>
    </source>
</evidence>
<dbReference type="EMBL" id="MAXA01000253">
    <property type="protein sequence ID" value="OHV21478.1"/>
    <property type="molecule type" value="Genomic_DNA"/>
</dbReference>
<dbReference type="InterPro" id="IPR002173">
    <property type="entry name" value="Carboh/pur_kinase_PfkB_CS"/>
</dbReference>
<name>A0A1S1PEX8_9ACTN</name>
<organism evidence="4 5">
    <name type="scientific">Parafrankia soli</name>
    <dbReference type="NCBI Taxonomy" id="2599596"/>
    <lineage>
        <taxon>Bacteria</taxon>
        <taxon>Bacillati</taxon>
        <taxon>Actinomycetota</taxon>
        <taxon>Actinomycetes</taxon>
        <taxon>Frankiales</taxon>
        <taxon>Frankiaceae</taxon>
        <taxon>Parafrankia</taxon>
    </lineage>
</organism>
<evidence type="ECO:0000313" key="4">
    <source>
        <dbReference type="EMBL" id="OHV21478.1"/>
    </source>
</evidence>
<dbReference type="PANTHER" id="PTHR10584:SF166">
    <property type="entry name" value="RIBOKINASE"/>
    <property type="match status" value="1"/>
</dbReference>
<dbReference type="InterPro" id="IPR029056">
    <property type="entry name" value="Ribokinase-like"/>
</dbReference>
<dbReference type="Gene3D" id="3.40.1190.20">
    <property type="match status" value="1"/>
</dbReference>
<dbReference type="Proteomes" id="UP000179769">
    <property type="component" value="Unassembled WGS sequence"/>
</dbReference>
<keyword evidence="2 4" id="KW-0418">Kinase</keyword>
<protein>
    <submittedName>
        <fullName evidence="4">Sugar kinase</fullName>
    </submittedName>
</protein>
<proteinExistence type="predicted"/>
<dbReference type="GO" id="GO:0016301">
    <property type="term" value="F:kinase activity"/>
    <property type="evidence" value="ECO:0007669"/>
    <property type="project" value="UniProtKB-KW"/>
</dbReference>
<feature type="domain" description="Carbohydrate kinase PfkB" evidence="3">
    <location>
        <begin position="2"/>
        <end position="283"/>
    </location>
</feature>
<reference evidence="5" key="1">
    <citation type="submission" date="2016-07" db="EMBL/GenBank/DDBJ databases">
        <title>Frankia sp. NRRL B-16219 Genome sequencing.</title>
        <authorList>
            <person name="Ghodhbane-Gtari F."/>
            <person name="Swanson E."/>
            <person name="Gueddou A."/>
            <person name="Louati M."/>
            <person name="Nouioui I."/>
            <person name="Hezbri K."/>
            <person name="Abebe-Akele F."/>
            <person name="Simpson S."/>
            <person name="Morris K."/>
            <person name="Thomas K."/>
            <person name="Gtari M."/>
            <person name="Tisa L.S."/>
        </authorList>
    </citation>
    <scope>NUCLEOTIDE SEQUENCE [LARGE SCALE GENOMIC DNA]</scope>
    <source>
        <strain evidence="5">NRRL B-16219</strain>
    </source>
</reference>
<dbReference type="SUPFAM" id="SSF53613">
    <property type="entry name" value="Ribokinase-like"/>
    <property type="match status" value="1"/>
</dbReference>
<comment type="caution">
    <text evidence="4">The sequence shown here is derived from an EMBL/GenBank/DDBJ whole genome shotgun (WGS) entry which is preliminary data.</text>
</comment>